<accession>A0A0X3TBV8</accession>
<evidence type="ECO:0000256" key="1">
    <source>
        <dbReference type="SAM" id="SignalP"/>
    </source>
</evidence>
<keyword evidence="1" id="KW-0732">Signal</keyword>
<feature type="chain" id="PRO_5007053883" evidence="1">
    <location>
        <begin position="42"/>
        <end position="169"/>
    </location>
</feature>
<name>A0A0X3TBV8_9RHOB</name>
<evidence type="ECO:0000313" key="2">
    <source>
        <dbReference type="EMBL" id="KUJ73277.1"/>
    </source>
</evidence>
<organism evidence="2 3">
    <name type="scientific">Ruegeria marisrubri</name>
    <dbReference type="NCBI Taxonomy" id="1685379"/>
    <lineage>
        <taxon>Bacteria</taxon>
        <taxon>Pseudomonadati</taxon>
        <taxon>Pseudomonadota</taxon>
        <taxon>Alphaproteobacteria</taxon>
        <taxon>Rhodobacterales</taxon>
        <taxon>Roseobacteraceae</taxon>
        <taxon>Ruegeria</taxon>
    </lineage>
</organism>
<proteinExistence type="predicted"/>
<protein>
    <submittedName>
        <fullName evidence="2">Uncharacterized protein</fullName>
    </submittedName>
</protein>
<dbReference type="Proteomes" id="UP000053791">
    <property type="component" value="Unassembled WGS sequence"/>
</dbReference>
<sequence>MRPRKSCVRTSEAVRCLHLFKSAIAAFILVLCAGAAVQATAQTQSQEPFVVGNDRGGSIKERLYQLHKLRSTGQRVEIRGRICYSTCTMLLGLPETCVLPETQFGFHGPSLNGRRLAPDRFEYFSRVIAQYYPRPLRDWYMDTGRKRLNRIYRISGSEIIAMGIQACDL</sequence>
<feature type="signal peptide" evidence="1">
    <location>
        <begin position="1"/>
        <end position="41"/>
    </location>
</feature>
<reference evidence="3" key="1">
    <citation type="submission" date="2015-12" db="EMBL/GenBank/DDBJ databases">
        <authorList>
            <person name="Zhang G."/>
            <person name="Stingl U."/>
        </authorList>
    </citation>
    <scope>NUCLEOTIDE SEQUENCE [LARGE SCALE GENOMIC DNA]</scope>
    <source>
        <strain evidence="3">ZGT118</strain>
    </source>
</reference>
<dbReference type="EMBL" id="LQBQ01000039">
    <property type="protein sequence ID" value="KUJ73277.1"/>
    <property type="molecule type" value="Genomic_DNA"/>
</dbReference>
<keyword evidence="3" id="KW-1185">Reference proteome</keyword>
<comment type="caution">
    <text evidence="2">The sequence shown here is derived from an EMBL/GenBank/DDBJ whole genome shotgun (WGS) entry which is preliminary data.</text>
</comment>
<gene>
    <name evidence="2" type="ORF">AVO45_15965</name>
</gene>
<evidence type="ECO:0000313" key="3">
    <source>
        <dbReference type="Proteomes" id="UP000053791"/>
    </source>
</evidence>
<dbReference type="AlphaFoldDB" id="A0A0X3TBV8"/>